<dbReference type="Pfam" id="PF00069">
    <property type="entry name" value="Pkinase"/>
    <property type="match status" value="1"/>
</dbReference>
<dbReference type="InterPro" id="IPR058257">
    <property type="entry name" value="CorA-like_dom"/>
</dbReference>
<keyword evidence="4" id="KW-0808">Transferase</keyword>
<dbReference type="Gene3D" id="1.10.510.10">
    <property type="entry name" value="Transferase(Phosphotransferase) domain 1"/>
    <property type="match status" value="1"/>
</dbReference>
<dbReference type="Gene3D" id="1.20.58.340">
    <property type="entry name" value="Magnesium transport protein CorA, transmembrane region"/>
    <property type="match status" value="1"/>
</dbReference>
<dbReference type="Pfam" id="PF26616">
    <property type="entry name" value="CorA-like"/>
    <property type="match status" value="1"/>
</dbReference>
<keyword evidence="2" id="KW-0812">Transmembrane</keyword>
<dbReference type="STRING" id="183478.A0A364NGA7"/>
<feature type="region of interest" description="Disordered" evidence="1">
    <location>
        <begin position="205"/>
        <end position="280"/>
    </location>
</feature>
<name>A0A364NGA7_STELY</name>
<keyword evidence="2" id="KW-0472">Membrane</keyword>
<feature type="region of interest" description="Disordered" evidence="1">
    <location>
        <begin position="1167"/>
        <end position="1204"/>
    </location>
</feature>
<dbReference type="InterPro" id="IPR011009">
    <property type="entry name" value="Kinase-like_dom_sf"/>
</dbReference>
<keyword evidence="5" id="KW-1185">Reference proteome</keyword>
<keyword evidence="4" id="KW-0418">Kinase</keyword>
<dbReference type="SUPFAM" id="SSF56112">
    <property type="entry name" value="Protein kinase-like (PK-like)"/>
    <property type="match status" value="1"/>
</dbReference>
<dbReference type="InterPro" id="IPR000719">
    <property type="entry name" value="Prot_kinase_dom"/>
</dbReference>
<feature type="transmembrane region" description="Helical" evidence="2">
    <location>
        <begin position="442"/>
        <end position="464"/>
    </location>
</feature>
<feature type="compositionally biased region" description="Basic and acidic residues" evidence="1">
    <location>
        <begin position="1398"/>
        <end position="1411"/>
    </location>
</feature>
<dbReference type="SUPFAM" id="SSF53300">
    <property type="entry name" value="vWA-like"/>
    <property type="match status" value="1"/>
</dbReference>
<accession>A0A364NGA7</accession>
<feature type="compositionally biased region" description="Polar residues" evidence="1">
    <location>
        <begin position="1187"/>
        <end position="1197"/>
    </location>
</feature>
<evidence type="ECO:0000256" key="2">
    <source>
        <dbReference type="SAM" id="Phobius"/>
    </source>
</evidence>
<organism evidence="4 5">
    <name type="scientific">Stemphylium lycopersici</name>
    <name type="common">Tomato gray leaf spot disease fungus</name>
    <name type="synonym">Thyrospora lycopersici</name>
    <dbReference type="NCBI Taxonomy" id="183478"/>
    <lineage>
        <taxon>Eukaryota</taxon>
        <taxon>Fungi</taxon>
        <taxon>Dikarya</taxon>
        <taxon>Ascomycota</taxon>
        <taxon>Pezizomycotina</taxon>
        <taxon>Dothideomycetes</taxon>
        <taxon>Pleosporomycetidae</taxon>
        <taxon>Pleosporales</taxon>
        <taxon>Pleosporineae</taxon>
        <taxon>Pleosporaceae</taxon>
        <taxon>Stemphylium</taxon>
    </lineage>
</organism>
<feature type="domain" description="Protein kinase" evidence="3">
    <location>
        <begin position="647"/>
        <end position="1004"/>
    </location>
</feature>
<dbReference type="GO" id="GO:0005524">
    <property type="term" value="F:ATP binding"/>
    <property type="evidence" value="ECO:0007669"/>
    <property type="project" value="InterPro"/>
</dbReference>
<evidence type="ECO:0000313" key="4">
    <source>
        <dbReference type="EMBL" id="RAR16292.1"/>
    </source>
</evidence>
<dbReference type="GO" id="GO:0004674">
    <property type="term" value="F:protein serine/threonine kinase activity"/>
    <property type="evidence" value="ECO:0007669"/>
    <property type="project" value="TreeGrafter"/>
</dbReference>
<proteinExistence type="predicted"/>
<feature type="region of interest" description="Disordered" evidence="1">
    <location>
        <begin position="1398"/>
        <end position="1426"/>
    </location>
</feature>
<dbReference type="InterPro" id="IPR036465">
    <property type="entry name" value="vWFA_dom_sf"/>
</dbReference>
<dbReference type="EMBL" id="QGDH01000004">
    <property type="protein sequence ID" value="RAR16292.1"/>
    <property type="molecule type" value="Genomic_DNA"/>
</dbReference>
<dbReference type="PANTHER" id="PTHR24359">
    <property type="entry name" value="SERINE/THREONINE-PROTEIN KINASE SBK1"/>
    <property type="match status" value="1"/>
</dbReference>
<sequence>MPVHVALPRNFWNFADDVSFISAPHSRSALRITRKMLAFLFSYHQVIPCFLDFVFPFGKQVYMEDAYFSGFREESRIARPGKPIHALDRSGFDLRICYNLRSVERSESEPVLKWSIRQAAVYHEFDAKTGRALWVVVKANKAIQERVKEASALPPLSQMQTRSEAFSASLVPHLLLTEWAGENWRWYINALEDELFNRTRDVLSKPADRAPSPLSSPIEPPMSPQSRKTSFPMVPRSGTDATARPPRVYTDLSPPRKDSGFSRWGAQSRSQTLAASSTSTAKYDIPEEVPPVFVDDERNTSQEPHSFRDLQQIQYIEEKAQESLLVLNQNTEVLEELKQYYADMVQHPSFPSDLRTECSSELVRFNRAIEGVEKDLRMLRSRTETLVHLLGNRKDLLSGMLHYSSAKASESSARKAEASAKCMTALTQDMHEIAQKTKRETVSMRVITSVTLFFLPATFIATFMSTDILNFEHGKQNLYIDGLKVYLAVAIPLTAVTFLACAISVVSDSDSSITTFDRLIQDMLNLTAFLHGGIRPGHFPCSFTCGLIRTPPQPFLPPLDPTAPVLGGAVHHIPSGTGGASLLHDHQHRCLFISKVPMPGSENEVGRVLDHIINHLPVSNHKAQKFIPRYSLKGYLTREKIEKILNIYAIDILKSGTIEKSYLAVFAILLRIDEATSIPSFIRRNDLSDTHLPFRNSDHWPDPCKRFFAKFSRLQWEFCVEDFAPDRLDDKELDDQSILPILTQKPLKEGPDSWTYKIQIHPDYNSLTPVLYHQNEVHAYKLLSRHNDIAKHIAHFHGSWKQGDWYNLLLEYVEGNTLEEMFKEEHPTSEDDMLKFWTNCVGIFNPLLRIHYLGDPSNPQELAIGAHQDIKPANILVESSRSTSTFDRTFKLADLGAPECYRDEGDLVEQRTGRPLDPLKDVWSLACTLSETTVWCVLGPKGLREYRARRAAATRKIPAISQTAYDGCFHDGEKVLDVVQQVHNEVRKGRSAYDKIINEVLPIIENMLNLEPRPDIRTVRGQFKRALEIAEAMTVPSIFVPQPAPYRPLPAQTPQSTYVGLGLGDVSPLHHRISRVITNGGQSISEGFEGGSITSRVSEMSNTEVATPPSPAKNAHITRRATHSGYHSSRSLLRGQSSARPLDLHTISGISSALPTSIRWEIDHANSRRPSSASMESGEGVEYPHQVPNTPVTTFQQQRKEDSRQHVTMDQVLLWSRDSQNISCPVPEEYLNNIRGTDQIFVIDTSASMEQYRKQIRETFEGLAYLVKKLDMDGIDLHLTTSREKRHGKNRKPMLDLLSTVHYGGETYMKIALGKVWERSNKKGFRNLMKRENNWGKSIYVFTDGKWKGDDDTLCGVPELVKGIVDKMDTPKLGIQFIQFGNDPVGSRRLQELDEGLKEHGVTITSRRDSQLRPTQNRRTPDHHVP</sequence>
<feature type="compositionally biased region" description="Low complexity" evidence="1">
    <location>
        <begin position="266"/>
        <end position="280"/>
    </location>
</feature>
<evidence type="ECO:0000256" key="1">
    <source>
        <dbReference type="SAM" id="MobiDB-lite"/>
    </source>
</evidence>
<evidence type="ECO:0000313" key="5">
    <source>
        <dbReference type="Proteomes" id="UP000249619"/>
    </source>
</evidence>
<protein>
    <submittedName>
        <fullName evidence="4">Kinase-like protein</fullName>
    </submittedName>
</protein>
<feature type="transmembrane region" description="Helical" evidence="2">
    <location>
        <begin position="485"/>
        <end position="506"/>
    </location>
</feature>
<dbReference type="Proteomes" id="UP000249619">
    <property type="component" value="Unassembled WGS sequence"/>
</dbReference>
<gene>
    <name evidence="4" type="ORF">DDE83_000420</name>
</gene>
<dbReference type="PROSITE" id="PS50011">
    <property type="entry name" value="PROTEIN_KINASE_DOM"/>
    <property type="match status" value="1"/>
</dbReference>
<comment type="caution">
    <text evidence="4">The sequence shown here is derived from an EMBL/GenBank/DDBJ whole genome shotgun (WGS) entry which is preliminary data.</text>
</comment>
<reference evidence="5" key="1">
    <citation type="submission" date="2018-05" db="EMBL/GenBank/DDBJ databases">
        <title>Draft genome sequence of Stemphylium lycopersici strain CIDEFI 213.</title>
        <authorList>
            <person name="Medina R."/>
            <person name="Franco M.E.E."/>
            <person name="Lucentini C.G."/>
            <person name="Saparrat M.C.N."/>
            <person name="Balatti P.A."/>
        </authorList>
    </citation>
    <scope>NUCLEOTIDE SEQUENCE [LARGE SCALE GENOMIC DNA]</scope>
    <source>
        <strain evidence="5">CIDEFI 213</strain>
    </source>
</reference>
<dbReference type="PANTHER" id="PTHR24359:SF1">
    <property type="entry name" value="INHIBITOR OF NUCLEAR FACTOR KAPPA-B KINASE EPSILON SUBUNIT HOMOLOG 1-RELATED"/>
    <property type="match status" value="1"/>
</dbReference>
<keyword evidence="2" id="KW-1133">Transmembrane helix</keyword>
<evidence type="ECO:0000259" key="3">
    <source>
        <dbReference type="PROSITE" id="PS50011"/>
    </source>
</evidence>